<proteinExistence type="predicted"/>
<dbReference type="STRING" id="51028.A0A0N4VN34"/>
<dbReference type="PANTHER" id="PTHR32026">
    <property type="entry name" value="METHYLTRANSFERASE-LIKE PROTEIN 24"/>
    <property type="match status" value="1"/>
</dbReference>
<evidence type="ECO:0000313" key="2">
    <source>
        <dbReference type="EMBL" id="VDD96829.1"/>
    </source>
</evidence>
<dbReference type="Proteomes" id="UP000274131">
    <property type="component" value="Unassembled WGS sequence"/>
</dbReference>
<dbReference type="EMBL" id="UXUI01012335">
    <property type="protein sequence ID" value="VDD96829.1"/>
    <property type="molecule type" value="Genomic_DNA"/>
</dbReference>
<dbReference type="AlphaFoldDB" id="A0A0N4VN34"/>
<feature type="domain" description="Methyltransferase" evidence="1">
    <location>
        <begin position="77"/>
        <end position="131"/>
    </location>
</feature>
<dbReference type="OrthoDB" id="5815019at2759"/>
<dbReference type="Pfam" id="PF13383">
    <property type="entry name" value="Methyltransf_22"/>
    <property type="match status" value="1"/>
</dbReference>
<dbReference type="InterPro" id="IPR025714">
    <property type="entry name" value="Methyltranfer_dom"/>
</dbReference>
<name>A0A0N4VN34_ENTVE</name>
<dbReference type="WBParaSite" id="EVEC_0001238001-mRNA-1">
    <property type="protein sequence ID" value="EVEC_0001238001-mRNA-1"/>
    <property type="gene ID" value="EVEC_0001238001"/>
</dbReference>
<protein>
    <submittedName>
        <fullName evidence="4">Methyltranfer_dom domain-containing protein</fullName>
    </submittedName>
</protein>
<organism evidence="4">
    <name type="scientific">Enterobius vermicularis</name>
    <name type="common">Human pinworm</name>
    <dbReference type="NCBI Taxonomy" id="51028"/>
    <lineage>
        <taxon>Eukaryota</taxon>
        <taxon>Metazoa</taxon>
        <taxon>Ecdysozoa</taxon>
        <taxon>Nematoda</taxon>
        <taxon>Chromadorea</taxon>
        <taxon>Rhabditida</taxon>
        <taxon>Spirurina</taxon>
        <taxon>Oxyuridomorpha</taxon>
        <taxon>Oxyuroidea</taxon>
        <taxon>Oxyuridae</taxon>
        <taxon>Enterobius</taxon>
    </lineage>
</organism>
<accession>A0A0N4VN34</accession>
<evidence type="ECO:0000313" key="3">
    <source>
        <dbReference type="Proteomes" id="UP000274131"/>
    </source>
</evidence>
<dbReference type="PANTHER" id="PTHR32026:SF27">
    <property type="entry name" value="METHYLTRANSFERASE FKBM DOMAIN-CONTAINING PROTEIN-RELATED"/>
    <property type="match status" value="1"/>
</dbReference>
<evidence type="ECO:0000313" key="4">
    <source>
        <dbReference type="WBParaSite" id="EVEC_0001238001-mRNA-1"/>
    </source>
</evidence>
<gene>
    <name evidence="2" type="ORF">EVEC_LOCUS11580</name>
</gene>
<reference evidence="2 3" key="2">
    <citation type="submission" date="2018-10" db="EMBL/GenBank/DDBJ databases">
        <authorList>
            <consortium name="Pathogen Informatics"/>
        </authorList>
    </citation>
    <scope>NUCLEOTIDE SEQUENCE [LARGE SCALE GENOMIC DNA]</scope>
</reference>
<evidence type="ECO:0000259" key="1">
    <source>
        <dbReference type="Pfam" id="PF13383"/>
    </source>
</evidence>
<sequence length="267" mass="30671">MLGNGKGLAVVVGLIFVRLSLLSLHWREPVELRVTNDTKLYANFSKTFLLQAPKRRSFVRNILFKLGNRTALRGLLYNTLVPEALCPLKVRLGNIHDGGKWICNPWKIPKQNCSVYSLGINNEISFDVALQTFHQRQPVLRKLLKNNADFKKAVIGVREDRRYDQYNLLTLAKRNGDKKIEILKMDIEGAEHYVLPYILKGIAVCQILVEIHADVIGVAGLLRVLGKANFYLFSYEVNGYFFEFAEYSFIHRDCLQQYDAVYLAKYL</sequence>
<keyword evidence="3" id="KW-1185">Reference proteome</keyword>
<reference evidence="4" key="1">
    <citation type="submission" date="2017-02" db="UniProtKB">
        <authorList>
            <consortium name="WormBaseParasite"/>
        </authorList>
    </citation>
    <scope>IDENTIFICATION</scope>
</reference>
<dbReference type="InterPro" id="IPR026913">
    <property type="entry name" value="METTL24"/>
</dbReference>